<dbReference type="InterPro" id="IPR002110">
    <property type="entry name" value="Ankyrin_rpt"/>
</dbReference>
<feature type="compositionally biased region" description="Polar residues" evidence="5">
    <location>
        <begin position="13"/>
        <end position="22"/>
    </location>
</feature>
<dbReference type="GO" id="GO:0005829">
    <property type="term" value="C:cytosol"/>
    <property type="evidence" value="ECO:0007669"/>
    <property type="project" value="TreeGrafter"/>
</dbReference>
<keyword evidence="6" id="KW-0472">Membrane</keyword>
<evidence type="ECO:0000256" key="5">
    <source>
        <dbReference type="SAM" id="MobiDB-lite"/>
    </source>
</evidence>
<sequence length="1130" mass="127434">MGVENLHAGLVKMQSSRPTTNSGGEGTDPAMNPRESDPENDQSHTSSSQSSEPEEPEETNERRRLERILLDQYLQDEETDSNFIKVKSTTNELIRESSRTNTLGSALWLASTLGLKRSMEVMINEIRKDFREYLSDILNWCNKQHDNSTPLHVACFYGSSDVVTLLISHGANKEACDGKGRTPLHTAVLESESEIIKLLLDQNADILAQDNEGQTPLIMAIKNEDMSCVNTLLDIKPQRKQRYKPHSQQKSAFQWAIEIRFTQGIVKMFEDPSDHPDDEDVSKAANELLEHAVYTEDDLDDQAEKVVKFLLQKNSSPPKGSKDLGNLKKYLSWAAERHGRHRIAKLLLQQNERGSSDNSAIEMAARQREPQILWSLIAASPRDSETINQVSAALKHFKRKYRKVDATGGTTASTDRKLLNAKDPKIIHILHNPPMGLLFGVHGKNDSKVSYPGLDEIESMRQFDDAIVAEFYGGRDVPIQSAHNVYDVVYEKGPMNLLLEAKELSKLYAKREQPTAAKFIWVHLPATNDLSSKLMDGEEIRSDEETTDVKSFLRTSWFQIPDQSSKTRIMRPQFIERSNLSASKTRDENIDTDVPAEAPHIHESSVGEDTKDEGRVVVGKDTQGVEKQKQSPFVASSAVYMPFLAFSTLTGTMKSEDRKEDENWPVLSKIAERRIDEIGGKYRNLIDKYDGSQTVHGCATLDEAYYHFSPEMGEPGVATDCISRNRSQVVTKHFLRRSNKSLPTNDAPDTDKTYWPILRVNQIWIWTIANKWLISATSHQPDDYEQSWIDGFIQHLNQRLATGGTQPQPATTSEMIKVMVDYCIGFYERRRVWEDLTPKTDTQKDDEAEKLSMRQIFSNHINFIGRRETNLFEEFRREVGGKSDISTQVKVAKDAILDAEKLLSEIKDVRDELNILRSVVNHQNTVQRQIYNKTLSGSNLSSRFISHDIEDMESHAARIQSAVDSTLSLSGTQIANFQAEEAARQGKSLMLFTISTIIFLPLSFLTSLFALDIESFQNVPGWVFGVIFGGSLIFTVVLATLALYWESMWKNVLDPSPSDDKSGRSISMRSIKDSISQMNKQNQPDSGNAKLSTGAATFNRKTKNQGIKNQGRLRRSDEEWNAGVAGSEVQ</sequence>
<dbReference type="InParanoid" id="W3XBA8"/>
<dbReference type="PROSITE" id="PS50088">
    <property type="entry name" value="ANK_REPEAT"/>
    <property type="match status" value="2"/>
</dbReference>
<dbReference type="InterPro" id="IPR002523">
    <property type="entry name" value="MgTranspt_CorA/ZnTranspt_ZntB"/>
</dbReference>
<evidence type="ECO:0000256" key="2">
    <source>
        <dbReference type="ARBA" id="ARBA00023043"/>
    </source>
</evidence>
<dbReference type="SUPFAM" id="SSF48403">
    <property type="entry name" value="Ankyrin repeat"/>
    <property type="match status" value="1"/>
</dbReference>
<gene>
    <name evidence="7" type="ORF">PFICI_04352</name>
</gene>
<dbReference type="EMBL" id="KI912111">
    <property type="protein sequence ID" value="ETS82476.1"/>
    <property type="molecule type" value="Genomic_DNA"/>
</dbReference>
<dbReference type="OrthoDB" id="341259at2759"/>
<dbReference type="KEGG" id="pfy:PFICI_04352"/>
<keyword evidence="2 3" id="KW-0040">ANK repeat</keyword>
<proteinExistence type="predicted"/>
<feature type="transmembrane region" description="Helical" evidence="6">
    <location>
        <begin position="1022"/>
        <end position="1045"/>
    </location>
</feature>
<dbReference type="RefSeq" id="XP_007831124.1">
    <property type="nucleotide sequence ID" value="XM_007832933.1"/>
</dbReference>
<dbReference type="Proteomes" id="UP000030651">
    <property type="component" value="Unassembled WGS sequence"/>
</dbReference>
<feature type="transmembrane region" description="Helical" evidence="6">
    <location>
        <begin position="989"/>
        <end position="1010"/>
    </location>
</feature>
<dbReference type="PANTHER" id="PTHR46680:SF3">
    <property type="entry name" value="NF-KAPPA-B INHIBITOR CACTUS"/>
    <property type="match status" value="1"/>
</dbReference>
<evidence type="ECO:0000313" key="8">
    <source>
        <dbReference type="Proteomes" id="UP000030651"/>
    </source>
</evidence>
<dbReference type="PANTHER" id="PTHR46680">
    <property type="entry name" value="NF-KAPPA-B INHIBITOR ALPHA"/>
    <property type="match status" value="1"/>
</dbReference>
<feature type="repeat" description="ANK" evidence="3">
    <location>
        <begin position="146"/>
        <end position="178"/>
    </location>
</feature>
<dbReference type="eggNOG" id="KOG2319">
    <property type="taxonomic scope" value="Eukaryota"/>
</dbReference>
<dbReference type="GO" id="GO:0051059">
    <property type="term" value="F:NF-kappaB binding"/>
    <property type="evidence" value="ECO:0007669"/>
    <property type="project" value="TreeGrafter"/>
</dbReference>
<dbReference type="Gene3D" id="1.20.58.340">
    <property type="entry name" value="Magnesium transport protein CorA, transmembrane region"/>
    <property type="match status" value="1"/>
</dbReference>
<keyword evidence="8" id="KW-1185">Reference proteome</keyword>
<organism evidence="7 8">
    <name type="scientific">Pestalotiopsis fici (strain W106-1 / CGMCC3.15140)</name>
    <dbReference type="NCBI Taxonomy" id="1229662"/>
    <lineage>
        <taxon>Eukaryota</taxon>
        <taxon>Fungi</taxon>
        <taxon>Dikarya</taxon>
        <taxon>Ascomycota</taxon>
        <taxon>Pezizomycotina</taxon>
        <taxon>Sordariomycetes</taxon>
        <taxon>Xylariomycetidae</taxon>
        <taxon>Amphisphaeriales</taxon>
        <taxon>Sporocadaceae</taxon>
        <taxon>Pestalotiopsis</taxon>
    </lineage>
</organism>
<dbReference type="InterPro" id="IPR051070">
    <property type="entry name" value="NF-kappa-B_inhibitor"/>
</dbReference>
<dbReference type="STRING" id="1229662.W3XBA8"/>
<dbReference type="GO" id="GO:0016020">
    <property type="term" value="C:membrane"/>
    <property type="evidence" value="ECO:0007669"/>
    <property type="project" value="InterPro"/>
</dbReference>
<accession>W3XBA8</accession>
<dbReference type="GO" id="GO:0046873">
    <property type="term" value="F:metal ion transmembrane transporter activity"/>
    <property type="evidence" value="ECO:0007669"/>
    <property type="project" value="InterPro"/>
</dbReference>
<reference evidence="8" key="1">
    <citation type="journal article" date="2015" name="BMC Genomics">
        <title>Genomic and transcriptomic analysis of the endophytic fungus Pestalotiopsis fici reveals its lifestyle and high potential for synthesis of natural products.</title>
        <authorList>
            <person name="Wang X."/>
            <person name="Zhang X."/>
            <person name="Liu L."/>
            <person name="Xiang M."/>
            <person name="Wang W."/>
            <person name="Sun X."/>
            <person name="Che Y."/>
            <person name="Guo L."/>
            <person name="Liu G."/>
            <person name="Guo L."/>
            <person name="Wang C."/>
            <person name="Yin W.B."/>
            <person name="Stadler M."/>
            <person name="Zhang X."/>
            <person name="Liu X."/>
        </authorList>
    </citation>
    <scope>NUCLEOTIDE SEQUENCE [LARGE SCALE GENOMIC DNA]</scope>
    <source>
        <strain evidence="8">W106-1 / CGMCC3.15140</strain>
    </source>
</reference>
<dbReference type="Pfam" id="PF12796">
    <property type="entry name" value="Ank_2"/>
    <property type="match status" value="1"/>
</dbReference>
<dbReference type="Pfam" id="PF01544">
    <property type="entry name" value="CorA"/>
    <property type="match status" value="1"/>
</dbReference>
<keyword evidence="6" id="KW-0812">Transmembrane</keyword>
<feature type="region of interest" description="Disordered" evidence="5">
    <location>
        <begin position="1"/>
        <end position="62"/>
    </location>
</feature>
<evidence type="ECO:0000256" key="4">
    <source>
        <dbReference type="SAM" id="Coils"/>
    </source>
</evidence>
<evidence type="ECO:0000256" key="3">
    <source>
        <dbReference type="PROSITE-ProRule" id="PRU00023"/>
    </source>
</evidence>
<protein>
    <submittedName>
        <fullName evidence="7">Uncharacterized protein</fullName>
    </submittedName>
</protein>
<dbReference type="SMART" id="SM00248">
    <property type="entry name" value="ANK"/>
    <property type="match status" value="5"/>
</dbReference>
<dbReference type="AlphaFoldDB" id="W3XBA8"/>
<name>W3XBA8_PESFW</name>
<feature type="coiled-coil region" evidence="4">
    <location>
        <begin position="892"/>
        <end position="919"/>
    </location>
</feature>
<keyword evidence="4" id="KW-0175">Coiled coil</keyword>
<feature type="compositionally biased region" description="Polar residues" evidence="5">
    <location>
        <begin position="1076"/>
        <end position="1096"/>
    </location>
</feature>
<keyword evidence="1" id="KW-0677">Repeat</keyword>
<dbReference type="HOGENOM" id="CLU_003905_0_0_1"/>
<feature type="repeat" description="ANK" evidence="3">
    <location>
        <begin position="179"/>
        <end position="211"/>
    </location>
</feature>
<dbReference type="GO" id="GO:0071356">
    <property type="term" value="P:cellular response to tumor necrosis factor"/>
    <property type="evidence" value="ECO:0007669"/>
    <property type="project" value="TreeGrafter"/>
</dbReference>
<keyword evidence="6" id="KW-1133">Transmembrane helix</keyword>
<dbReference type="InterPro" id="IPR036770">
    <property type="entry name" value="Ankyrin_rpt-contain_sf"/>
</dbReference>
<evidence type="ECO:0000313" key="7">
    <source>
        <dbReference type="EMBL" id="ETS82476.1"/>
    </source>
</evidence>
<feature type="region of interest" description="Disordered" evidence="5">
    <location>
        <begin position="1076"/>
        <end position="1130"/>
    </location>
</feature>
<evidence type="ECO:0000256" key="1">
    <source>
        <dbReference type="ARBA" id="ARBA00022737"/>
    </source>
</evidence>
<dbReference type="GeneID" id="19269365"/>
<dbReference type="PROSITE" id="PS50297">
    <property type="entry name" value="ANK_REP_REGION"/>
    <property type="match status" value="2"/>
</dbReference>
<evidence type="ECO:0000256" key="6">
    <source>
        <dbReference type="SAM" id="Phobius"/>
    </source>
</evidence>
<dbReference type="Gene3D" id="1.25.40.20">
    <property type="entry name" value="Ankyrin repeat-containing domain"/>
    <property type="match status" value="1"/>
</dbReference>